<dbReference type="Proteomes" id="UP000823786">
    <property type="component" value="Unassembled WGS sequence"/>
</dbReference>
<sequence length="162" mass="18175">MKADLVDQHRWLQQLTGRWRMTFDPPGESAEQAPEAAWEEETRSLGGAWIVSESTGTMPDGGTATNILTLGYDPARKRYVGSFISSVMTNIWIYEGTLDDTGKVLTLDCEGPDFDTTGRTARYQDIIAIKDENTRNFSSRILNADGTWKHVMSCDYKRISTV</sequence>
<evidence type="ECO:0000313" key="2">
    <source>
        <dbReference type="Proteomes" id="UP000823786"/>
    </source>
</evidence>
<evidence type="ECO:0000313" key="1">
    <source>
        <dbReference type="EMBL" id="MBP1859114.1"/>
    </source>
</evidence>
<organism evidence="1 2">
    <name type="scientific">Rhizobium herbae</name>
    <dbReference type="NCBI Taxonomy" id="508661"/>
    <lineage>
        <taxon>Bacteria</taxon>
        <taxon>Pseudomonadati</taxon>
        <taxon>Pseudomonadota</taxon>
        <taxon>Alphaproteobacteria</taxon>
        <taxon>Hyphomicrobiales</taxon>
        <taxon>Rhizobiaceae</taxon>
        <taxon>Rhizobium/Agrobacterium group</taxon>
        <taxon>Rhizobium</taxon>
    </lineage>
</organism>
<evidence type="ECO:0008006" key="3">
    <source>
        <dbReference type="Google" id="ProtNLM"/>
    </source>
</evidence>
<dbReference type="Pfam" id="PF07617">
    <property type="entry name" value="DUF1579"/>
    <property type="match status" value="1"/>
</dbReference>
<dbReference type="EMBL" id="JAGGJV010000004">
    <property type="protein sequence ID" value="MBP1859114.1"/>
    <property type="molecule type" value="Genomic_DNA"/>
</dbReference>
<dbReference type="RefSeq" id="WP_209852901.1">
    <property type="nucleotide sequence ID" value="NZ_JAGGJV010000004.1"/>
</dbReference>
<reference evidence="1 2" key="1">
    <citation type="submission" date="2021-03" db="EMBL/GenBank/DDBJ databases">
        <title>Genomic Encyclopedia of Type Strains, Phase IV (KMG-IV): sequencing the most valuable type-strain genomes for metagenomic binning, comparative biology and taxonomic classification.</title>
        <authorList>
            <person name="Goeker M."/>
        </authorList>
    </citation>
    <scope>NUCLEOTIDE SEQUENCE [LARGE SCALE GENOMIC DNA]</scope>
    <source>
        <strain evidence="1 2">DSM 26427</strain>
    </source>
</reference>
<protein>
    <recommendedName>
        <fullName evidence="3">DUF1579 domain-containing protein</fullName>
    </recommendedName>
</protein>
<accession>A0ABS4EMD7</accession>
<gene>
    <name evidence="1" type="ORF">J2Z75_002626</name>
</gene>
<dbReference type="InterPro" id="IPR011473">
    <property type="entry name" value="DUF1579"/>
</dbReference>
<keyword evidence="2" id="KW-1185">Reference proteome</keyword>
<comment type="caution">
    <text evidence="1">The sequence shown here is derived from an EMBL/GenBank/DDBJ whole genome shotgun (WGS) entry which is preliminary data.</text>
</comment>
<proteinExistence type="predicted"/>
<name>A0ABS4EMD7_9HYPH</name>